<sequence length="158" mass="17662">MTCCWLLGYVSLLILLSLNAAFDTIDHNILLDRLRNVAGIRRIALSWFKSHLAVRYQFVYIHYSAYNKVSYSGPQGSVLGPLLFSIYILHCSADDIQLYFSITEECIKNVRQCILRNFLSQPVHAVTPPSGPTSGPKNPTLNTSCFSGKSPQQSCLAF</sequence>
<evidence type="ECO:0000313" key="3">
    <source>
        <dbReference type="Ensembl" id="ENSEEEP00000021737.2"/>
    </source>
</evidence>
<reference evidence="3" key="5">
    <citation type="submission" date="2025-09" db="UniProtKB">
        <authorList>
            <consortium name="Ensembl"/>
        </authorList>
    </citation>
    <scope>IDENTIFICATION</scope>
</reference>
<dbReference type="GeneTree" id="ENSGT01120000271879"/>
<evidence type="ECO:0008006" key="5">
    <source>
        <dbReference type="Google" id="ProtNLM"/>
    </source>
</evidence>
<dbReference type="Ensembl" id="ENSEEET00000021981.2">
    <property type="protein sequence ID" value="ENSEEEP00000021737.2"/>
    <property type="gene ID" value="ENSEEEG00000010568.2"/>
</dbReference>
<dbReference type="Proteomes" id="UP000314983">
    <property type="component" value="Chromosome 17"/>
</dbReference>
<protein>
    <recommendedName>
        <fullName evidence="5">Reverse transcriptase domain-containing protein</fullName>
    </recommendedName>
</protein>
<accession>A0A4W4FA59</accession>
<organism evidence="3 4">
    <name type="scientific">Electrophorus electricus</name>
    <name type="common">Electric eel</name>
    <name type="synonym">Gymnotus electricus</name>
    <dbReference type="NCBI Taxonomy" id="8005"/>
    <lineage>
        <taxon>Eukaryota</taxon>
        <taxon>Metazoa</taxon>
        <taxon>Chordata</taxon>
        <taxon>Craniata</taxon>
        <taxon>Vertebrata</taxon>
        <taxon>Euteleostomi</taxon>
        <taxon>Actinopterygii</taxon>
        <taxon>Neopterygii</taxon>
        <taxon>Teleostei</taxon>
        <taxon>Ostariophysi</taxon>
        <taxon>Gymnotiformes</taxon>
        <taxon>Gymnotoidei</taxon>
        <taxon>Gymnotidae</taxon>
        <taxon>Electrophorus</taxon>
    </lineage>
</organism>
<evidence type="ECO:0000256" key="1">
    <source>
        <dbReference type="SAM" id="MobiDB-lite"/>
    </source>
</evidence>
<dbReference type="AlphaFoldDB" id="A0A4W4FA59"/>
<proteinExistence type="predicted"/>
<reference evidence="4" key="1">
    <citation type="journal article" date="2014" name="Science">
        <title>Nonhuman genetics. Genomic basis for the convergent evolution of electric organs.</title>
        <authorList>
            <person name="Gallant J.R."/>
            <person name="Traeger L.L."/>
            <person name="Volkening J.D."/>
            <person name="Moffett H."/>
            <person name="Chen P.H."/>
            <person name="Novina C.D."/>
            <person name="Phillips G.N.Jr."/>
            <person name="Anand R."/>
            <person name="Wells G.B."/>
            <person name="Pinch M."/>
            <person name="Guth R."/>
            <person name="Unguez G.A."/>
            <person name="Albert J.S."/>
            <person name="Zakon H.H."/>
            <person name="Samanta M.P."/>
            <person name="Sussman M.R."/>
        </authorList>
    </citation>
    <scope>NUCLEOTIDE SEQUENCE [LARGE SCALE GENOMIC DNA]</scope>
</reference>
<feature type="chain" id="PRO_5044280579" description="Reverse transcriptase domain-containing protein" evidence="2">
    <location>
        <begin position="22"/>
        <end position="158"/>
    </location>
</feature>
<evidence type="ECO:0000313" key="4">
    <source>
        <dbReference type="Proteomes" id="UP000314983"/>
    </source>
</evidence>
<dbReference type="PANTHER" id="PTHR33332">
    <property type="entry name" value="REVERSE TRANSCRIPTASE DOMAIN-CONTAINING PROTEIN"/>
    <property type="match status" value="1"/>
</dbReference>
<dbReference type="OMA" id="YIHYSAY"/>
<feature type="signal peptide" evidence="2">
    <location>
        <begin position="1"/>
        <end position="21"/>
    </location>
</feature>
<reference evidence="4" key="2">
    <citation type="journal article" date="2017" name="Sci. Adv.">
        <title>A tail of two voltages: Proteomic comparison of the three electric organs of the electric eel.</title>
        <authorList>
            <person name="Traeger L.L."/>
            <person name="Sabat G."/>
            <person name="Barrett-Wilt G.A."/>
            <person name="Wells G.B."/>
            <person name="Sussman M.R."/>
        </authorList>
    </citation>
    <scope>NUCLEOTIDE SEQUENCE [LARGE SCALE GENOMIC DNA]</scope>
</reference>
<keyword evidence="4" id="KW-1185">Reference proteome</keyword>
<dbReference type="STRING" id="8005.ENSEEEP00000021737"/>
<keyword evidence="2" id="KW-0732">Signal</keyword>
<feature type="region of interest" description="Disordered" evidence="1">
    <location>
        <begin position="127"/>
        <end position="150"/>
    </location>
</feature>
<name>A0A4W4FA59_ELEEL</name>
<feature type="compositionally biased region" description="Polar residues" evidence="1">
    <location>
        <begin position="132"/>
        <end position="150"/>
    </location>
</feature>
<evidence type="ECO:0000256" key="2">
    <source>
        <dbReference type="SAM" id="SignalP"/>
    </source>
</evidence>
<reference evidence="3" key="4">
    <citation type="submission" date="2025-08" db="UniProtKB">
        <authorList>
            <consortium name="Ensembl"/>
        </authorList>
    </citation>
    <scope>IDENTIFICATION</scope>
</reference>
<reference evidence="3" key="3">
    <citation type="submission" date="2020-05" db="EMBL/GenBank/DDBJ databases">
        <title>Electrophorus electricus (electric eel) genome, fEleEle1, primary haplotype.</title>
        <authorList>
            <person name="Myers G."/>
            <person name="Meyer A."/>
            <person name="Fedrigo O."/>
            <person name="Formenti G."/>
            <person name="Rhie A."/>
            <person name="Tracey A."/>
            <person name="Sims Y."/>
            <person name="Jarvis E.D."/>
        </authorList>
    </citation>
    <scope>NUCLEOTIDE SEQUENCE [LARGE SCALE GENOMIC DNA]</scope>
</reference>